<name>A0ABP8GM93_9SPHI</name>
<protein>
    <submittedName>
        <fullName evidence="1">Uncharacterized protein</fullName>
    </submittedName>
</protein>
<comment type="caution">
    <text evidence="1">The sequence shown here is derived from an EMBL/GenBank/DDBJ whole genome shotgun (WGS) entry which is preliminary data.</text>
</comment>
<accession>A0ABP8GM93</accession>
<reference evidence="2" key="1">
    <citation type="journal article" date="2019" name="Int. J. Syst. Evol. Microbiol.">
        <title>The Global Catalogue of Microorganisms (GCM) 10K type strain sequencing project: providing services to taxonomists for standard genome sequencing and annotation.</title>
        <authorList>
            <consortium name="The Broad Institute Genomics Platform"/>
            <consortium name="The Broad Institute Genome Sequencing Center for Infectious Disease"/>
            <person name="Wu L."/>
            <person name="Ma J."/>
        </authorList>
    </citation>
    <scope>NUCLEOTIDE SEQUENCE [LARGE SCALE GENOMIC DNA]</scope>
    <source>
        <strain evidence="2">JCM 17705</strain>
    </source>
</reference>
<dbReference type="Proteomes" id="UP001500582">
    <property type="component" value="Unassembled WGS sequence"/>
</dbReference>
<organism evidence="1 2">
    <name type="scientific">Mucilaginibacter gynuensis</name>
    <dbReference type="NCBI Taxonomy" id="1302236"/>
    <lineage>
        <taxon>Bacteria</taxon>
        <taxon>Pseudomonadati</taxon>
        <taxon>Bacteroidota</taxon>
        <taxon>Sphingobacteriia</taxon>
        <taxon>Sphingobacteriales</taxon>
        <taxon>Sphingobacteriaceae</taxon>
        <taxon>Mucilaginibacter</taxon>
    </lineage>
</organism>
<proteinExistence type="predicted"/>
<gene>
    <name evidence="1" type="ORF">GCM10023149_30120</name>
</gene>
<dbReference type="EMBL" id="BAABFT010000007">
    <property type="protein sequence ID" value="GAA4326979.1"/>
    <property type="molecule type" value="Genomic_DNA"/>
</dbReference>
<sequence>MVIITKVLTIALKGKAKDPGTQIENKTITVEGEVIDYKGKPEIIVTDPAKIKF</sequence>
<keyword evidence="2" id="KW-1185">Reference proteome</keyword>
<evidence type="ECO:0000313" key="1">
    <source>
        <dbReference type="EMBL" id="GAA4326979.1"/>
    </source>
</evidence>
<evidence type="ECO:0000313" key="2">
    <source>
        <dbReference type="Proteomes" id="UP001500582"/>
    </source>
</evidence>